<feature type="domain" description="Malonyl-CoA:ACP transacylase (MAT)" evidence="6">
    <location>
        <begin position="6"/>
        <end position="301"/>
    </location>
</feature>
<dbReference type="RefSeq" id="WP_057788567.1">
    <property type="nucleotide sequence ID" value="NZ_JQCD01000030.1"/>
</dbReference>
<organism evidence="7 8">
    <name type="scientific">Weissella minor</name>
    <dbReference type="NCBI Taxonomy" id="1620"/>
    <lineage>
        <taxon>Bacteria</taxon>
        <taxon>Bacillati</taxon>
        <taxon>Bacillota</taxon>
        <taxon>Bacilli</taxon>
        <taxon>Lactobacillales</taxon>
        <taxon>Lactobacillaceae</taxon>
        <taxon>Weissella</taxon>
    </lineage>
</organism>
<evidence type="ECO:0000256" key="3">
    <source>
        <dbReference type="ARBA" id="ARBA00048462"/>
    </source>
</evidence>
<dbReference type="GO" id="GO:0004314">
    <property type="term" value="F:[acyl-carrier-protein] S-malonyltransferase activity"/>
    <property type="evidence" value="ECO:0007669"/>
    <property type="project" value="UniProtKB-EC"/>
</dbReference>
<name>A0A0R2JG52_9LACO</name>
<comment type="caution">
    <text evidence="7">The sequence shown here is derived from an EMBL/GenBank/DDBJ whole genome shotgun (WGS) entry which is preliminary data.</text>
</comment>
<evidence type="ECO:0000256" key="1">
    <source>
        <dbReference type="ARBA" id="ARBA00022679"/>
    </source>
</evidence>
<reference evidence="7 8" key="1">
    <citation type="journal article" date="2015" name="Genome Announc.">
        <title>Expanding the biotechnology potential of lactobacilli through comparative genomics of 213 strains and associated genera.</title>
        <authorList>
            <person name="Sun Z."/>
            <person name="Harris H.M."/>
            <person name="McCann A."/>
            <person name="Guo C."/>
            <person name="Argimon S."/>
            <person name="Zhang W."/>
            <person name="Yang X."/>
            <person name="Jeffery I.B."/>
            <person name="Cooney J.C."/>
            <person name="Kagawa T.F."/>
            <person name="Liu W."/>
            <person name="Song Y."/>
            <person name="Salvetti E."/>
            <person name="Wrobel A."/>
            <person name="Rasinkangas P."/>
            <person name="Parkhill J."/>
            <person name="Rea M.C."/>
            <person name="O'Sullivan O."/>
            <person name="Ritari J."/>
            <person name="Douillard F.P."/>
            <person name="Paul Ross R."/>
            <person name="Yang R."/>
            <person name="Briner A.E."/>
            <person name="Felis G.E."/>
            <person name="de Vos W.M."/>
            <person name="Barrangou R."/>
            <person name="Klaenhammer T.R."/>
            <person name="Caufield P.W."/>
            <person name="Cui Y."/>
            <person name="Zhang H."/>
            <person name="O'Toole P.W."/>
        </authorList>
    </citation>
    <scope>NUCLEOTIDE SEQUENCE [LARGE SCALE GENOMIC DNA]</scope>
    <source>
        <strain evidence="7 8">DSM 20014</strain>
    </source>
</reference>
<dbReference type="SUPFAM" id="SSF55048">
    <property type="entry name" value="Probable ACP-binding domain of malonyl-CoA ACP transacylase"/>
    <property type="match status" value="1"/>
</dbReference>
<evidence type="ECO:0000313" key="8">
    <source>
        <dbReference type="Proteomes" id="UP000051673"/>
    </source>
</evidence>
<feature type="active site" evidence="5">
    <location>
        <position position="90"/>
    </location>
</feature>
<sequence length="312" mass="33666">MRIGLLLSGQGAQKAGMGRDLFDSNADYRAVVERASELMGCDFQKDILEDDAKLAQTQYAQVAIYTMSMGIYAALDDAIKEQVVGTLGLSLGEYTALTIAGSLTFDQAFNILKDRGRFMQAASEEVSSKMIVVLSEQQAEILKLMQQAQSEGATLYPANFNTPKQLVIAGLGSDIDSFTNTLTAKDIRVVPLAVSGAFHTPFMASAGTKLVERLATESFGALTMPVYSNTTGRVFEDIQATLNEQIVKPTHFSDAMLAMADAGLDATIELGPDKTLTKFAKQMLDKDVARYSINDLASLESVTLKLAEGEEI</sequence>
<dbReference type="SUPFAM" id="SSF52151">
    <property type="entry name" value="FabD/lysophospholipase-like"/>
    <property type="match status" value="1"/>
</dbReference>
<comment type="similarity">
    <text evidence="4">Belongs to the fabD family.</text>
</comment>
<dbReference type="Gene3D" id="3.40.366.10">
    <property type="entry name" value="Malonyl-Coenzyme A Acyl Carrier Protein, domain 2"/>
    <property type="match status" value="1"/>
</dbReference>
<evidence type="ECO:0000256" key="4">
    <source>
        <dbReference type="PIRNR" id="PIRNR000446"/>
    </source>
</evidence>
<dbReference type="InterPro" id="IPR001227">
    <property type="entry name" value="Ac_transferase_dom_sf"/>
</dbReference>
<dbReference type="AlphaFoldDB" id="A0A0R2JG52"/>
<keyword evidence="1 4" id="KW-0808">Transferase</keyword>
<dbReference type="Gene3D" id="3.30.70.250">
    <property type="entry name" value="Malonyl-CoA ACP transacylase, ACP-binding"/>
    <property type="match status" value="1"/>
</dbReference>
<dbReference type="PANTHER" id="PTHR42681:SF1">
    <property type="entry name" value="MALONYL-COA-ACYL CARRIER PROTEIN TRANSACYLASE, MITOCHONDRIAL"/>
    <property type="match status" value="1"/>
</dbReference>
<dbReference type="STRING" id="1620.IV67_GL000904"/>
<dbReference type="SMART" id="SM00827">
    <property type="entry name" value="PKS_AT"/>
    <property type="match status" value="1"/>
</dbReference>
<dbReference type="OrthoDB" id="9805460at2"/>
<dbReference type="Proteomes" id="UP000051673">
    <property type="component" value="Unassembled WGS sequence"/>
</dbReference>
<dbReference type="InterPro" id="IPR050858">
    <property type="entry name" value="Mal-CoA-ACP_Trans/PKS_FabD"/>
</dbReference>
<accession>A0A0R2JG52</accession>
<gene>
    <name evidence="7" type="ORF">IV67_GL000904</name>
</gene>
<dbReference type="InterPro" id="IPR016036">
    <property type="entry name" value="Malonyl_transacylase_ACP-bd"/>
</dbReference>
<keyword evidence="2 4" id="KW-0012">Acyltransferase</keyword>
<comment type="catalytic activity">
    <reaction evidence="3 4">
        <text>holo-[ACP] + malonyl-CoA = malonyl-[ACP] + CoA</text>
        <dbReference type="Rhea" id="RHEA:41792"/>
        <dbReference type="Rhea" id="RHEA-COMP:9623"/>
        <dbReference type="Rhea" id="RHEA-COMP:9685"/>
        <dbReference type="ChEBI" id="CHEBI:57287"/>
        <dbReference type="ChEBI" id="CHEBI:57384"/>
        <dbReference type="ChEBI" id="CHEBI:64479"/>
        <dbReference type="ChEBI" id="CHEBI:78449"/>
        <dbReference type="EC" id="2.3.1.39"/>
    </reaction>
</comment>
<evidence type="ECO:0000256" key="5">
    <source>
        <dbReference type="PIRSR" id="PIRSR000446-1"/>
    </source>
</evidence>
<dbReference type="InterPro" id="IPR024925">
    <property type="entry name" value="Malonyl_CoA-ACP_transAc"/>
</dbReference>
<feature type="active site" evidence="5">
    <location>
        <position position="199"/>
    </location>
</feature>
<proteinExistence type="inferred from homology"/>
<dbReference type="EC" id="2.3.1.39" evidence="4"/>
<keyword evidence="8" id="KW-1185">Reference proteome</keyword>
<dbReference type="InterPro" id="IPR016035">
    <property type="entry name" value="Acyl_Trfase/lysoPLipase"/>
</dbReference>
<evidence type="ECO:0000256" key="2">
    <source>
        <dbReference type="ARBA" id="ARBA00023315"/>
    </source>
</evidence>
<evidence type="ECO:0000259" key="6">
    <source>
        <dbReference type="SMART" id="SM00827"/>
    </source>
</evidence>
<dbReference type="PANTHER" id="PTHR42681">
    <property type="entry name" value="MALONYL-COA-ACYL CARRIER PROTEIN TRANSACYLASE, MITOCHONDRIAL"/>
    <property type="match status" value="1"/>
</dbReference>
<protein>
    <recommendedName>
        <fullName evidence="4">Malonyl CoA-acyl carrier protein transacylase</fullName>
        <ecNumber evidence="4">2.3.1.39</ecNumber>
    </recommendedName>
</protein>
<dbReference type="Pfam" id="PF00698">
    <property type="entry name" value="Acyl_transf_1"/>
    <property type="match status" value="1"/>
</dbReference>
<dbReference type="InterPro" id="IPR014043">
    <property type="entry name" value="Acyl_transferase_dom"/>
</dbReference>
<dbReference type="EMBL" id="JQCD01000030">
    <property type="protein sequence ID" value="KRN76328.1"/>
    <property type="molecule type" value="Genomic_DNA"/>
</dbReference>
<dbReference type="PATRIC" id="fig|1620.3.peg.920"/>
<dbReference type="GO" id="GO:0006633">
    <property type="term" value="P:fatty acid biosynthetic process"/>
    <property type="evidence" value="ECO:0007669"/>
    <property type="project" value="TreeGrafter"/>
</dbReference>
<dbReference type="PIRSF" id="PIRSF000446">
    <property type="entry name" value="Mct"/>
    <property type="match status" value="1"/>
</dbReference>
<evidence type="ECO:0000313" key="7">
    <source>
        <dbReference type="EMBL" id="KRN76328.1"/>
    </source>
</evidence>